<feature type="transmembrane region" description="Helical" evidence="7">
    <location>
        <begin position="299"/>
        <end position="320"/>
    </location>
</feature>
<evidence type="ECO:0000256" key="1">
    <source>
        <dbReference type="ARBA" id="ARBA00004651"/>
    </source>
</evidence>
<feature type="transmembrane region" description="Helical" evidence="7">
    <location>
        <begin position="100"/>
        <end position="120"/>
    </location>
</feature>
<dbReference type="Proteomes" id="UP000195696">
    <property type="component" value="Unassembled WGS sequence"/>
</dbReference>
<feature type="transmembrane region" description="Helical" evidence="7">
    <location>
        <begin position="46"/>
        <end position="63"/>
    </location>
</feature>
<feature type="transmembrane region" description="Helical" evidence="7">
    <location>
        <begin position="356"/>
        <end position="379"/>
    </location>
</feature>
<dbReference type="Pfam" id="PF07690">
    <property type="entry name" value="MFS_1"/>
    <property type="match status" value="1"/>
</dbReference>
<organism evidence="9 10">
    <name type="scientific">Bacillus mycoides</name>
    <dbReference type="NCBI Taxonomy" id="1405"/>
    <lineage>
        <taxon>Bacteria</taxon>
        <taxon>Bacillati</taxon>
        <taxon>Bacillota</taxon>
        <taxon>Bacilli</taxon>
        <taxon>Bacillales</taxon>
        <taxon>Bacillaceae</taxon>
        <taxon>Bacillus</taxon>
        <taxon>Bacillus cereus group</taxon>
    </lineage>
</organism>
<dbReference type="RefSeq" id="WP_088098931.1">
    <property type="nucleotide sequence ID" value="NZ_FMAK01000026.1"/>
</dbReference>
<sequence>MEQSKGLKIVFLMCLGIFLCMIDTTIMNIALPAIQTSVNTSLEKMSWVLNVYTMTIAVLAIPLGRIADIFGKAKMYILGLVIFGGGSVLCAFANTGDFLIFSRFIQSVGAAILFPISMVIGVSAMPLAKRHVALAILGVTQGLSAALGPVIGGIITQNVGWRWVFFVNVPICILGIILCCIMLQVKNEERIISKIDWIGLMLSSLAIFSFTLVLVKGNTWGWQSNIAWSCYTISTISLILFVLVERKIHNPMVNLKLFKDRMFVGASIVVVLSNLFLIGVTVLLPTFLTKIQYRTEIEAAFLVTPISAMIFFVSPVAATLIKKFGKVTIILSGFLVMGLSYYWLQMIGVNSTNIEIITPCMILGVGYGLVVGPITVLSASSFEGELLTASQSVVSMLRQVGIVLAVAIFVSNLTHNLTVNKESVYHYAEEKVRNIHGDSIQQTEILQVTKEKIEKQSIEANVEKKQNEIWVGLSKEKKDELIHQKVDEVLSGVPVEYRDVKREEVTNRVTKEVEKQEENIKKEILVFSNDVNHYAQNQMAMSFTDLYKASVPIILVCALVSLLFWEGKALSKRRGKKSSRGIVREIG</sequence>
<dbReference type="PRINTS" id="PR01036">
    <property type="entry name" value="TCRTETB"/>
</dbReference>
<evidence type="ECO:0000313" key="10">
    <source>
        <dbReference type="Proteomes" id="UP000195696"/>
    </source>
</evidence>
<proteinExistence type="predicted"/>
<dbReference type="PANTHER" id="PTHR42718">
    <property type="entry name" value="MAJOR FACILITATOR SUPERFAMILY MULTIDRUG TRANSPORTER MFSC"/>
    <property type="match status" value="1"/>
</dbReference>
<evidence type="ECO:0000259" key="8">
    <source>
        <dbReference type="PROSITE" id="PS50850"/>
    </source>
</evidence>
<protein>
    <submittedName>
        <fullName evidence="9">Drug:H+ antiporter-2 (14 Spanner) (DHA2) family drug resistance MFS transporter</fullName>
    </submittedName>
</protein>
<feature type="transmembrane region" description="Helical" evidence="7">
    <location>
        <begin position="546"/>
        <end position="565"/>
    </location>
</feature>
<keyword evidence="3" id="KW-1003">Cell membrane</keyword>
<dbReference type="GO" id="GO:0005886">
    <property type="term" value="C:plasma membrane"/>
    <property type="evidence" value="ECO:0007669"/>
    <property type="project" value="UniProtKB-SubCell"/>
</dbReference>
<dbReference type="SUPFAM" id="SSF103473">
    <property type="entry name" value="MFS general substrate transporter"/>
    <property type="match status" value="1"/>
</dbReference>
<feature type="transmembrane region" description="Helical" evidence="7">
    <location>
        <begin position="400"/>
        <end position="418"/>
    </location>
</feature>
<feature type="transmembrane region" description="Helical" evidence="7">
    <location>
        <begin position="195"/>
        <end position="214"/>
    </location>
</feature>
<dbReference type="InterPro" id="IPR004638">
    <property type="entry name" value="EmrB-like"/>
</dbReference>
<evidence type="ECO:0000256" key="6">
    <source>
        <dbReference type="ARBA" id="ARBA00023136"/>
    </source>
</evidence>
<accession>A0A1G4EKK8</accession>
<dbReference type="InterPro" id="IPR011701">
    <property type="entry name" value="MFS"/>
</dbReference>
<dbReference type="PROSITE" id="PS50850">
    <property type="entry name" value="MFS"/>
    <property type="match status" value="1"/>
</dbReference>
<gene>
    <name evidence="9" type="ORF">BWGO95_01720</name>
</gene>
<feature type="domain" description="Major facilitator superfamily (MFS) profile" evidence="8">
    <location>
        <begin position="9"/>
        <end position="455"/>
    </location>
</feature>
<evidence type="ECO:0000256" key="5">
    <source>
        <dbReference type="ARBA" id="ARBA00022989"/>
    </source>
</evidence>
<dbReference type="CDD" id="cd17321">
    <property type="entry name" value="MFS_MMR_MDR_like"/>
    <property type="match status" value="1"/>
</dbReference>
<feature type="transmembrane region" description="Helical" evidence="7">
    <location>
        <begin position="226"/>
        <end position="244"/>
    </location>
</feature>
<feature type="transmembrane region" description="Helical" evidence="7">
    <location>
        <begin position="9"/>
        <end position="34"/>
    </location>
</feature>
<keyword evidence="2" id="KW-0813">Transport</keyword>
<dbReference type="InterPro" id="IPR020846">
    <property type="entry name" value="MFS_dom"/>
</dbReference>
<dbReference type="NCBIfam" id="TIGR00711">
    <property type="entry name" value="efflux_EmrB"/>
    <property type="match status" value="1"/>
</dbReference>
<feature type="transmembrane region" description="Helical" evidence="7">
    <location>
        <begin position="75"/>
        <end position="94"/>
    </location>
</feature>
<dbReference type="GO" id="GO:0022857">
    <property type="term" value="F:transmembrane transporter activity"/>
    <property type="evidence" value="ECO:0007669"/>
    <property type="project" value="InterPro"/>
</dbReference>
<feature type="transmembrane region" description="Helical" evidence="7">
    <location>
        <begin position="132"/>
        <end position="155"/>
    </location>
</feature>
<evidence type="ECO:0000256" key="2">
    <source>
        <dbReference type="ARBA" id="ARBA00022448"/>
    </source>
</evidence>
<dbReference type="InterPro" id="IPR036259">
    <property type="entry name" value="MFS_trans_sf"/>
</dbReference>
<evidence type="ECO:0000313" key="9">
    <source>
        <dbReference type="EMBL" id="SCB67597.1"/>
    </source>
</evidence>
<keyword evidence="5 7" id="KW-1133">Transmembrane helix</keyword>
<evidence type="ECO:0000256" key="7">
    <source>
        <dbReference type="SAM" id="Phobius"/>
    </source>
</evidence>
<dbReference type="AlphaFoldDB" id="A0A1G4EKK8"/>
<feature type="transmembrane region" description="Helical" evidence="7">
    <location>
        <begin position="161"/>
        <end position="183"/>
    </location>
</feature>
<dbReference type="Gene3D" id="1.20.1720.10">
    <property type="entry name" value="Multidrug resistance protein D"/>
    <property type="match status" value="1"/>
</dbReference>
<evidence type="ECO:0000256" key="3">
    <source>
        <dbReference type="ARBA" id="ARBA00022475"/>
    </source>
</evidence>
<feature type="transmembrane region" description="Helical" evidence="7">
    <location>
        <begin position="327"/>
        <end position="344"/>
    </location>
</feature>
<dbReference type="PANTHER" id="PTHR42718:SF46">
    <property type="entry name" value="BLR6921 PROTEIN"/>
    <property type="match status" value="1"/>
</dbReference>
<evidence type="ECO:0000256" key="4">
    <source>
        <dbReference type="ARBA" id="ARBA00022692"/>
    </source>
</evidence>
<dbReference type="Gene3D" id="1.20.1250.20">
    <property type="entry name" value="MFS general substrate transporter like domains"/>
    <property type="match status" value="1"/>
</dbReference>
<feature type="transmembrane region" description="Helical" evidence="7">
    <location>
        <begin position="264"/>
        <end position="287"/>
    </location>
</feature>
<keyword evidence="4 7" id="KW-0812">Transmembrane</keyword>
<reference evidence="9 10" key="1">
    <citation type="submission" date="2016-08" db="EMBL/GenBank/DDBJ databases">
        <authorList>
            <person name="Seilhamer J.J."/>
        </authorList>
    </citation>
    <scope>NUCLEOTIDE SEQUENCE [LARGE SCALE GENOMIC DNA]</scope>
    <source>
        <strain evidence="9 10">SDA_GO95</strain>
    </source>
</reference>
<name>A0A1G4EKK8_BACMY</name>
<comment type="subcellular location">
    <subcellularLocation>
        <location evidence="1">Cell membrane</location>
        <topology evidence="1">Multi-pass membrane protein</topology>
    </subcellularLocation>
</comment>
<dbReference type="EMBL" id="FMAK01000026">
    <property type="protein sequence ID" value="SCB67597.1"/>
    <property type="molecule type" value="Genomic_DNA"/>
</dbReference>
<keyword evidence="6 7" id="KW-0472">Membrane</keyword>